<dbReference type="Proteomes" id="UP000225108">
    <property type="component" value="Unassembled WGS sequence"/>
</dbReference>
<comment type="caution">
    <text evidence="8">The sequence shown here is derived from an EMBL/GenBank/DDBJ whole genome shotgun (WGS) entry which is preliminary data.</text>
</comment>
<accession>A0A2G3PFK5</accession>
<evidence type="ECO:0000256" key="4">
    <source>
        <dbReference type="ARBA" id="ARBA00022989"/>
    </source>
</evidence>
<comment type="subcellular location">
    <subcellularLocation>
        <location evidence="1">Cell membrane</location>
        <topology evidence="1">Multi-pass membrane protein</topology>
    </subcellularLocation>
</comment>
<evidence type="ECO:0000256" key="3">
    <source>
        <dbReference type="ARBA" id="ARBA00022692"/>
    </source>
</evidence>
<evidence type="ECO:0000259" key="7">
    <source>
        <dbReference type="Pfam" id="PF12823"/>
    </source>
</evidence>
<dbReference type="NCBIfam" id="TIGR03954">
    <property type="entry name" value="integ_memb_HG"/>
    <property type="match status" value="1"/>
</dbReference>
<feature type="transmembrane region" description="Helical" evidence="6">
    <location>
        <begin position="68"/>
        <end position="89"/>
    </location>
</feature>
<protein>
    <recommendedName>
        <fullName evidence="7">DUF3817 domain-containing protein</fullName>
    </recommendedName>
</protein>
<evidence type="ECO:0000256" key="5">
    <source>
        <dbReference type="ARBA" id="ARBA00023136"/>
    </source>
</evidence>
<feature type="domain" description="DUF3817" evidence="7">
    <location>
        <begin position="9"/>
        <end position="95"/>
    </location>
</feature>
<sequence>MISTDLTAKIFRVVAIAEAVTWLALLIAMFFKWVLGHEEAVAIPGMTHGVVFVAYIVVALFTAWRLRWSLVTTGLALVASIPPFGTLIFEIWAKRNRHLDATDAPTRAATS</sequence>
<dbReference type="EMBL" id="PEBD01000012">
    <property type="protein sequence ID" value="PHV64523.1"/>
    <property type="molecule type" value="Genomic_DNA"/>
</dbReference>
<keyword evidence="2" id="KW-1003">Cell membrane</keyword>
<evidence type="ECO:0000256" key="2">
    <source>
        <dbReference type="ARBA" id="ARBA00022475"/>
    </source>
</evidence>
<dbReference type="Pfam" id="PF12823">
    <property type="entry name" value="DUF3817"/>
    <property type="match status" value="1"/>
</dbReference>
<proteinExistence type="predicted"/>
<evidence type="ECO:0000256" key="1">
    <source>
        <dbReference type="ARBA" id="ARBA00004651"/>
    </source>
</evidence>
<reference evidence="8 9" key="1">
    <citation type="submission" date="2017-10" db="EMBL/GenBank/DDBJ databases">
        <title>The draft genome sequence of Williamsia sp. BULT 1.1 isolated from the semi-arid grassland soils from South Africa.</title>
        <authorList>
            <person name="Kabwe M.H."/>
            <person name="Govender N."/>
            <person name="Mutseka Lunga P."/>
            <person name="Vikram S."/>
            <person name="Makhalanyane T.P."/>
        </authorList>
    </citation>
    <scope>NUCLEOTIDE SEQUENCE [LARGE SCALE GENOMIC DNA]</scope>
    <source>
        <strain evidence="8 9">BULT 1.1</strain>
    </source>
</reference>
<dbReference type="InterPro" id="IPR023845">
    <property type="entry name" value="DUF3817_TM"/>
</dbReference>
<keyword evidence="5 6" id="KW-0472">Membrane</keyword>
<dbReference type="PANTHER" id="PTHR40077:SF1">
    <property type="entry name" value="MEMBRANE PROTEIN"/>
    <property type="match status" value="1"/>
</dbReference>
<dbReference type="AlphaFoldDB" id="A0A2G3PFK5"/>
<gene>
    <name evidence="8" type="ORF">CSW57_22125</name>
</gene>
<keyword evidence="3 6" id="KW-0812">Transmembrane</keyword>
<name>A0A2G3PFK5_WILMA</name>
<evidence type="ECO:0000313" key="8">
    <source>
        <dbReference type="EMBL" id="PHV64523.1"/>
    </source>
</evidence>
<evidence type="ECO:0000313" key="9">
    <source>
        <dbReference type="Proteomes" id="UP000225108"/>
    </source>
</evidence>
<feature type="transmembrane region" description="Helical" evidence="6">
    <location>
        <begin position="41"/>
        <end position="61"/>
    </location>
</feature>
<keyword evidence="4 6" id="KW-1133">Transmembrane helix</keyword>
<organism evidence="8 9">
    <name type="scientific">Williamsia marianensis</name>
    <dbReference type="NCBI Taxonomy" id="85044"/>
    <lineage>
        <taxon>Bacteria</taxon>
        <taxon>Bacillati</taxon>
        <taxon>Actinomycetota</taxon>
        <taxon>Actinomycetes</taxon>
        <taxon>Mycobacteriales</taxon>
        <taxon>Nocardiaceae</taxon>
        <taxon>Williamsia</taxon>
    </lineage>
</organism>
<dbReference type="GO" id="GO:0005886">
    <property type="term" value="C:plasma membrane"/>
    <property type="evidence" value="ECO:0007669"/>
    <property type="project" value="UniProtKB-SubCell"/>
</dbReference>
<evidence type="ECO:0000256" key="6">
    <source>
        <dbReference type="SAM" id="Phobius"/>
    </source>
</evidence>
<dbReference type="RefSeq" id="WP_099384812.1">
    <property type="nucleotide sequence ID" value="NZ_PEBD01000012.1"/>
</dbReference>
<dbReference type="PANTHER" id="PTHR40077">
    <property type="entry name" value="MEMBRANE PROTEIN-RELATED"/>
    <property type="match status" value="1"/>
</dbReference>
<feature type="transmembrane region" description="Helical" evidence="6">
    <location>
        <begin position="12"/>
        <end position="35"/>
    </location>
</feature>